<dbReference type="Proteomes" id="UP001628179">
    <property type="component" value="Unassembled WGS sequence"/>
</dbReference>
<evidence type="ECO:0000313" key="3">
    <source>
        <dbReference type="Proteomes" id="UP001628179"/>
    </source>
</evidence>
<keyword evidence="3" id="KW-1185">Reference proteome</keyword>
<dbReference type="Pfam" id="PF06283">
    <property type="entry name" value="ThuA"/>
    <property type="match status" value="1"/>
</dbReference>
<dbReference type="RefSeq" id="XP_070915534.1">
    <property type="nucleotide sequence ID" value="XM_071059433.1"/>
</dbReference>
<dbReference type="InterPro" id="IPR029062">
    <property type="entry name" value="Class_I_gatase-like"/>
</dbReference>
<dbReference type="SUPFAM" id="SSF52317">
    <property type="entry name" value="Class I glutamine amidotransferase-like"/>
    <property type="match status" value="1"/>
</dbReference>
<reference evidence="2 3" key="1">
    <citation type="submission" date="2024-09" db="EMBL/GenBank/DDBJ databases">
        <title>Itraconazole resistance in Madurella fahalii resulting from another homologue of gene encoding cytochrome P450 14-alpha sterol demethylase (CYP51).</title>
        <authorList>
            <person name="Yoshioka I."/>
            <person name="Fahal A.H."/>
            <person name="Kaneko S."/>
            <person name="Yaguchi T."/>
        </authorList>
    </citation>
    <scope>NUCLEOTIDE SEQUENCE [LARGE SCALE GENOMIC DNA]</scope>
    <source>
        <strain evidence="2 3">IFM 68171</strain>
    </source>
</reference>
<protein>
    <recommendedName>
        <fullName evidence="1">ThuA-like domain-containing protein</fullName>
    </recommendedName>
</protein>
<proteinExistence type="predicted"/>
<sequence>MPAVFKILIFSKTTAYRHSSIPAGIRGLHRLASASASTPHPFTADHTEDSIVFNPTSLSAYRVIVLLQCSGDILTANQLDALKGFVQSGGGVVAVHCSSFAMQSSEWYGRLIGGVFDNHPEPQIGRVTIVDSGHPVMACLPASEGSQSERTWMDEWYNFKPNPSVTAGNLHVLLAVDEKSYRGGGHGDDHPIAWCQTFDGGRSFYTSLGHFDEAYEDEWFMSQLLGGILWAAGLS</sequence>
<dbReference type="PANTHER" id="PTHR40469:SF2">
    <property type="entry name" value="GALACTOSE-BINDING DOMAIN-LIKE SUPERFAMILY PROTEIN"/>
    <property type="match status" value="1"/>
</dbReference>
<dbReference type="PANTHER" id="PTHR40469">
    <property type="entry name" value="SECRETED GLYCOSYL HYDROLASE"/>
    <property type="match status" value="1"/>
</dbReference>
<dbReference type="CDD" id="cd03143">
    <property type="entry name" value="A4_beta-galactosidase_middle_domain"/>
    <property type="match status" value="1"/>
</dbReference>
<dbReference type="Gene3D" id="3.40.50.880">
    <property type="match status" value="1"/>
</dbReference>
<dbReference type="EMBL" id="BAAFSV010000002">
    <property type="protein sequence ID" value="GAB1313803.1"/>
    <property type="molecule type" value="Genomic_DNA"/>
</dbReference>
<evidence type="ECO:0000313" key="2">
    <source>
        <dbReference type="EMBL" id="GAB1313803.1"/>
    </source>
</evidence>
<accession>A0ABQ0G7S0</accession>
<dbReference type="GeneID" id="98174756"/>
<dbReference type="InterPro" id="IPR029010">
    <property type="entry name" value="ThuA-like"/>
</dbReference>
<gene>
    <name evidence="2" type="ORF">MFIFM68171_04013</name>
</gene>
<organism evidence="2 3">
    <name type="scientific">Madurella fahalii</name>
    <dbReference type="NCBI Taxonomy" id="1157608"/>
    <lineage>
        <taxon>Eukaryota</taxon>
        <taxon>Fungi</taxon>
        <taxon>Dikarya</taxon>
        <taxon>Ascomycota</taxon>
        <taxon>Pezizomycotina</taxon>
        <taxon>Sordariomycetes</taxon>
        <taxon>Sordariomycetidae</taxon>
        <taxon>Sordariales</taxon>
        <taxon>Sordariales incertae sedis</taxon>
        <taxon>Madurella</taxon>
    </lineage>
</organism>
<comment type="caution">
    <text evidence="2">The sequence shown here is derived from an EMBL/GenBank/DDBJ whole genome shotgun (WGS) entry which is preliminary data.</text>
</comment>
<evidence type="ECO:0000259" key="1">
    <source>
        <dbReference type="Pfam" id="PF06283"/>
    </source>
</evidence>
<feature type="domain" description="ThuA-like" evidence="1">
    <location>
        <begin position="6"/>
        <end position="231"/>
    </location>
</feature>
<name>A0ABQ0G7S0_9PEZI</name>